<evidence type="ECO:0000313" key="5">
    <source>
        <dbReference type="Proteomes" id="UP001346869"/>
    </source>
</evidence>
<gene>
    <name evidence="4" type="ORF">PBY51_024331</name>
</gene>
<feature type="region of interest" description="Disordered" evidence="1">
    <location>
        <begin position="285"/>
        <end position="305"/>
    </location>
</feature>
<name>A0AAN7XZN0_ELEMC</name>
<evidence type="ECO:0008006" key="6">
    <source>
        <dbReference type="Google" id="ProtNLM"/>
    </source>
</evidence>
<feature type="compositionally biased region" description="Acidic residues" evidence="1">
    <location>
        <begin position="343"/>
        <end position="355"/>
    </location>
</feature>
<organism evidence="4 5">
    <name type="scientific">Eleginops maclovinus</name>
    <name type="common">Patagonian blennie</name>
    <name type="synonym">Eleginus maclovinus</name>
    <dbReference type="NCBI Taxonomy" id="56733"/>
    <lineage>
        <taxon>Eukaryota</taxon>
        <taxon>Metazoa</taxon>
        <taxon>Chordata</taxon>
        <taxon>Craniata</taxon>
        <taxon>Vertebrata</taxon>
        <taxon>Euteleostomi</taxon>
        <taxon>Actinopterygii</taxon>
        <taxon>Neopterygii</taxon>
        <taxon>Teleostei</taxon>
        <taxon>Neoteleostei</taxon>
        <taxon>Acanthomorphata</taxon>
        <taxon>Eupercaria</taxon>
        <taxon>Perciformes</taxon>
        <taxon>Notothenioidei</taxon>
        <taxon>Eleginopidae</taxon>
        <taxon>Eleginops</taxon>
    </lineage>
</organism>
<keyword evidence="5" id="KW-1185">Reference proteome</keyword>
<evidence type="ECO:0000256" key="1">
    <source>
        <dbReference type="SAM" id="MobiDB-lite"/>
    </source>
</evidence>
<reference evidence="4 5" key="2">
    <citation type="journal article" date="2023" name="Mol. Biol. Evol.">
        <title>Genomics of Secondarily Temperate Adaptation in the Only Non-Antarctic Icefish.</title>
        <authorList>
            <person name="Rivera-Colon A.G."/>
            <person name="Rayamajhi N."/>
            <person name="Minhas B.F."/>
            <person name="Madrigal G."/>
            <person name="Bilyk K.T."/>
            <person name="Yoon V."/>
            <person name="Hune M."/>
            <person name="Gregory S."/>
            <person name="Cheng C.H.C."/>
            <person name="Catchen J.M."/>
        </authorList>
    </citation>
    <scope>NUCLEOTIDE SEQUENCE [LARGE SCALE GENOMIC DNA]</scope>
    <source>
        <strain evidence="4">JMC-PN-2008</strain>
    </source>
</reference>
<keyword evidence="2" id="KW-0472">Membrane</keyword>
<protein>
    <recommendedName>
        <fullName evidence="6">Leptin receptor</fullName>
    </recommendedName>
</protein>
<feature type="region of interest" description="Disordered" evidence="1">
    <location>
        <begin position="340"/>
        <end position="382"/>
    </location>
</feature>
<feature type="signal peptide" evidence="3">
    <location>
        <begin position="1"/>
        <end position="24"/>
    </location>
</feature>
<keyword evidence="2" id="KW-1133">Transmembrane helix</keyword>
<comment type="caution">
    <text evidence="4">The sequence shown here is derived from an EMBL/GenBank/DDBJ whole genome shotgun (WGS) entry which is preliminary data.</text>
</comment>
<feature type="compositionally biased region" description="Basic and acidic residues" evidence="1">
    <location>
        <begin position="373"/>
        <end position="382"/>
    </location>
</feature>
<proteinExistence type="predicted"/>
<keyword evidence="2" id="KW-0812">Transmembrane</keyword>
<dbReference type="EMBL" id="JAUZQC010000006">
    <property type="protein sequence ID" value="KAK5869629.1"/>
    <property type="molecule type" value="Genomic_DNA"/>
</dbReference>
<evidence type="ECO:0000256" key="3">
    <source>
        <dbReference type="SAM" id="SignalP"/>
    </source>
</evidence>
<evidence type="ECO:0000313" key="4">
    <source>
        <dbReference type="EMBL" id="KAK5869629.1"/>
    </source>
</evidence>
<reference evidence="4 5" key="1">
    <citation type="journal article" date="2023" name="Genes (Basel)">
        <title>Chromosome-Level Genome Assembly and Circadian Gene Repertoire of the Patagonia Blennie Eleginops maclovinus-The Closest Ancestral Proxy of Antarctic Cryonotothenioids.</title>
        <authorList>
            <person name="Cheng C.C."/>
            <person name="Rivera-Colon A.G."/>
            <person name="Minhas B.F."/>
            <person name="Wilson L."/>
            <person name="Rayamajhi N."/>
            <person name="Vargas-Chacoff L."/>
            <person name="Catchen J.M."/>
        </authorList>
    </citation>
    <scope>NUCLEOTIDE SEQUENCE [LARGE SCALE GENOMIC DNA]</scope>
    <source>
        <strain evidence="4">JMC-PN-2008</strain>
    </source>
</reference>
<sequence length="455" mass="50311">MEGRCVRSFSVLVINSTCVSLSWSLSDNTLVPMYMVVQWSLQRQQGYDPHRGRSSDTWARLPYTERPIYLIGNFLGSEDSGFQLYPVFADGEGEPMYAKATRADLAAYMMLMIISFLSFVLLVTLILSQNQMRKMVWKEVPNPNQCSWAKGLDFKKADTFDLLFRPPEGLSTWPLLLPSENISKVAILDQTDLSAMNTALAQAHCVPLTSDPAPAFSIPLSPEFDTDVDLALPNESEVLLRGASLALNLNTGFSPRIDELLLPDQTSGSNDSSTQSSVTYATVLPSGLKQDGSGSSSSDEGNFSANNSDISESFLGGLWELDNCQVGDIDAPRRSCSYNSVDELSETSDQEDEGEGEVRGNKDLFYPRMDFPVGDKKSLEDEQRREETNIELLNNVVLNREDCAVEVHPLLGPDESSELQSASTHCFSPTYQPQFRTAPCLRQLAAHPQDSKLQP</sequence>
<evidence type="ECO:0000256" key="2">
    <source>
        <dbReference type="SAM" id="Phobius"/>
    </source>
</evidence>
<feature type="chain" id="PRO_5042953354" description="Leptin receptor" evidence="3">
    <location>
        <begin position="25"/>
        <end position="455"/>
    </location>
</feature>
<dbReference type="Proteomes" id="UP001346869">
    <property type="component" value="Unassembled WGS sequence"/>
</dbReference>
<feature type="transmembrane region" description="Helical" evidence="2">
    <location>
        <begin position="105"/>
        <end position="128"/>
    </location>
</feature>
<keyword evidence="3" id="KW-0732">Signal</keyword>
<accession>A0AAN7XZN0</accession>
<dbReference type="AlphaFoldDB" id="A0AAN7XZN0"/>